<gene>
    <name evidence="2" type="ORF">KSP39_PZI020667</name>
</gene>
<dbReference type="AlphaFoldDB" id="A0AAP0FXB9"/>
<feature type="compositionally biased region" description="Basic and acidic residues" evidence="1">
    <location>
        <begin position="59"/>
        <end position="107"/>
    </location>
</feature>
<feature type="compositionally biased region" description="Basic and acidic residues" evidence="1">
    <location>
        <begin position="23"/>
        <end position="52"/>
    </location>
</feature>
<dbReference type="EMBL" id="JBBWWQ010000018">
    <property type="protein sequence ID" value="KAK8921685.1"/>
    <property type="molecule type" value="Genomic_DNA"/>
</dbReference>
<evidence type="ECO:0000256" key="1">
    <source>
        <dbReference type="SAM" id="MobiDB-lite"/>
    </source>
</evidence>
<dbReference type="InterPro" id="IPR013885">
    <property type="entry name" value="DUF1764_euk"/>
</dbReference>
<dbReference type="PANTHER" id="PTHR34066:SF1">
    <property type="entry name" value="DUF1764 FAMILY PROTEIN"/>
    <property type="match status" value="1"/>
</dbReference>
<proteinExistence type="predicted"/>
<feature type="region of interest" description="Disordered" evidence="1">
    <location>
        <begin position="1"/>
        <end position="112"/>
    </location>
</feature>
<keyword evidence="3" id="KW-1185">Reference proteome</keyword>
<accession>A0AAP0FXB9</accession>
<protein>
    <recommendedName>
        <fullName evidence="4">DUF1764 domain-containing protein</fullName>
    </recommendedName>
</protein>
<comment type="caution">
    <text evidence="2">The sequence shown here is derived from an EMBL/GenBank/DDBJ whole genome shotgun (WGS) entry which is preliminary data.</text>
</comment>
<evidence type="ECO:0008006" key="4">
    <source>
        <dbReference type="Google" id="ProtNLM"/>
    </source>
</evidence>
<dbReference type="Proteomes" id="UP001418222">
    <property type="component" value="Unassembled WGS sequence"/>
</dbReference>
<organism evidence="2 3">
    <name type="scientific">Platanthera zijinensis</name>
    <dbReference type="NCBI Taxonomy" id="2320716"/>
    <lineage>
        <taxon>Eukaryota</taxon>
        <taxon>Viridiplantae</taxon>
        <taxon>Streptophyta</taxon>
        <taxon>Embryophyta</taxon>
        <taxon>Tracheophyta</taxon>
        <taxon>Spermatophyta</taxon>
        <taxon>Magnoliopsida</taxon>
        <taxon>Liliopsida</taxon>
        <taxon>Asparagales</taxon>
        <taxon>Orchidaceae</taxon>
        <taxon>Orchidoideae</taxon>
        <taxon>Orchideae</taxon>
        <taxon>Orchidinae</taxon>
        <taxon>Platanthera</taxon>
    </lineage>
</organism>
<reference evidence="2 3" key="1">
    <citation type="journal article" date="2022" name="Nat. Plants">
        <title>Genomes of leafy and leafless Platanthera orchids illuminate the evolution of mycoheterotrophy.</title>
        <authorList>
            <person name="Li M.H."/>
            <person name="Liu K.W."/>
            <person name="Li Z."/>
            <person name="Lu H.C."/>
            <person name="Ye Q.L."/>
            <person name="Zhang D."/>
            <person name="Wang J.Y."/>
            <person name="Li Y.F."/>
            <person name="Zhong Z.M."/>
            <person name="Liu X."/>
            <person name="Yu X."/>
            <person name="Liu D.K."/>
            <person name="Tu X.D."/>
            <person name="Liu B."/>
            <person name="Hao Y."/>
            <person name="Liao X.Y."/>
            <person name="Jiang Y.T."/>
            <person name="Sun W.H."/>
            <person name="Chen J."/>
            <person name="Chen Y.Q."/>
            <person name="Ai Y."/>
            <person name="Zhai J.W."/>
            <person name="Wu S.S."/>
            <person name="Zhou Z."/>
            <person name="Hsiao Y.Y."/>
            <person name="Wu W.L."/>
            <person name="Chen Y.Y."/>
            <person name="Lin Y.F."/>
            <person name="Hsu J.L."/>
            <person name="Li C.Y."/>
            <person name="Wang Z.W."/>
            <person name="Zhao X."/>
            <person name="Zhong W.Y."/>
            <person name="Ma X.K."/>
            <person name="Ma L."/>
            <person name="Huang J."/>
            <person name="Chen G.Z."/>
            <person name="Huang M.Z."/>
            <person name="Huang L."/>
            <person name="Peng D.H."/>
            <person name="Luo Y.B."/>
            <person name="Zou S.Q."/>
            <person name="Chen S.P."/>
            <person name="Lan S."/>
            <person name="Tsai W.C."/>
            <person name="Van de Peer Y."/>
            <person name="Liu Z.J."/>
        </authorList>
    </citation>
    <scope>NUCLEOTIDE SEQUENCE [LARGE SCALE GENOMIC DNA]</scope>
    <source>
        <strain evidence="2">Lor287</strain>
    </source>
</reference>
<evidence type="ECO:0000313" key="3">
    <source>
        <dbReference type="Proteomes" id="UP001418222"/>
    </source>
</evidence>
<name>A0AAP0FXB9_9ASPA</name>
<evidence type="ECO:0000313" key="2">
    <source>
        <dbReference type="EMBL" id="KAK8921685.1"/>
    </source>
</evidence>
<dbReference type="Pfam" id="PF08576">
    <property type="entry name" value="DUF1764"/>
    <property type="match status" value="1"/>
</dbReference>
<dbReference type="PANTHER" id="PTHR34066">
    <property type="entry name" value="GROWTH FACTOR 2"/>
    <property type="match status" value="1"/>
</dbReference>
<sequence length="146" mass="16616">MGGKKSERGMQPTPSAKIPAPLKKKEQEKERESKEPVQETKRLGQEIEEIFRASRKNRKESSSIIEDRSTKAELRGEEKGKKKNTSKVEIEKKNKERYIMHENSESRAKRRRTADGLPIYSAEELGIGKSDAGETPLCPFDCSCCF</sequence>